<evidence type="ECO:0000259" key="2">
    <source>
        <dbReference type="Pfam" id="PF12537"/>
    </source>
</evidence>
<dbReference type="GO" id="GO:0016020">
    <property type="term" value="C:membrane"/>
    <property type="evidence" value="ECO:0007669"/>
    <property type="project" value="InterPro"/>
</dbReference>
<organism evidence="3 4">
    <name type="scientific">Hesseltinella vesiculosa</name>
    <dbReference type="NCBI Taxonomy" id="101127"/>
    <lineage>
        <taxon>Eukaryota</taxon>
        <taxon>Fungi</taxon>
        <taxon>Fungi incertae sedis</taxon>
        <taxon>Mucoromycota</taxon>
        <taxon>Mucoromycotina</taxon>
        <taxon>Mucoromycetes</taxon>
        <taxon>Mucorales</taxon>
        <taxon>Cunninghamellaceae</taxon>
        <taxon>Hesseltinella</taxon>
    </lineage>
</organism>
<evidence type="ECO:0000313" key="3">
    <source>
        <dbReference type="EMBL" id="ORX61859.1"/>
    </source>
</evidence>
<dbReference type="PANTHER" id="PTHR15948">
    <property type="entry name" value="G-PROTEIN COUPLED RECEPTOR 89-RELATED"/>
    <property type="match status" value="1"/>
</dbReference>
<keyword evidence="1" id="KW-0812">Transmembrane</keyword>
<protein>
    <recommendedName>
        <fullName evidence="2">Golgi pH regulator conserved domain-containing protein</fullName>
    </recommendedName>
</protein>
<dbReference type="PANTHER" id="PTHR15948:SF0">
    <property type="entry name" value="GOLGI PH REGULATOR A-RELATED"/>
    <property type="match status" value="1"/>
</dbReference>
<reference evidence="3 4" key="1">
    <citation type="submission" date="2016-07" db="EMBL/GenBank/DDBJ databases">
        <title>Pervasive Adenine N6-methylation of Active Genes in Fungi.</title>
        <authorList>
            <consortium name="DOE Joint Genome Institute"/>
            <person name="Mondo S.J."/>
            <person name="Dannebaum R.O."/>
            <person name="Kuo R.C."/>
            <person name="Labutti K."/>
            <person name="Haridas S."/>
            <person name="Kuo A."/>
            <person name="Salamov A."/>
            <person name="Ahrendt S.R."/>
            <person name="Lipzen A."/>
            <person name="Sullivan W."/>
            <person name="Andreopoulos W.B."/>
            <person name="Clum A."/>
            <person name="Lindquist E."/>
            <person name="Daum C."/>
            <person name="Ramamoorthy G.K."/>
            <person name="Gryganskyi A."/>
            <person name="Culley D."/>
            <person name="Magnuson J.K."/>
            <person name="James T.Y."/>
            <person name="O'Malley M.A."/>
            <person name="Stajich J.E."/>
            <person name="Spatafora J.W."/>
            <person name="Visel A."/>
            <person name="Grigoriev I.V."/>
        </authorList>
    </citation>
    <scope>NUCLEOTIDE SEQUENCE [LARGE SCALE GENOMIC DNA]</scope>
    <source>
        <strain evidence="3 4">NRRL 3301</strain>
    </source>
</reference>
<dbReference type="Pfam" id="PF12537">
    <property type="entry name" value="GPHR_N"/>
    <property type="match status" value="1"/>
</dbReference>
<dbReference type="OrthoDB" id="264392at2759"/>
<sequence length="165" mass="19048">MTLDVSVSCFFCRARKYYWQSNLAVLLMLVLIVIPWLQVYTFLRKTRGWRWRTSVYTTTAAWACYLYLFSATFSSQYWEQVSLDWLEFGIIRVGILGITLTSMLSGFGMVDTPFSTWKALTLRVKDADYRAAQLAYQRTLSTINKKKSILAQAQPEQAQVCPCCS</sequence>
<dbReference type="InterPro" id="IPR022535">
    <property type="entry name" value="Golgi_pH-regulator_cons_dom"/>
</dbReference>
<feature type="domain" description="Golgi pH regulator conserved" evidence="2">
    <location>
        <begin position="89"/>
        <end position="148"/>
    </location>
</feature>
<keyword evidence="4" id="KW-1185">Reference proteome</keyword>
<accession>A0A1X2GV22</accession>
<proteinExistence type="predicted"/>
<keyword evidence="1" id="KW-0472">Membrane</keyword>
<gene>
    <name evidence="3" type="ORF">DM01DRAFT_53971</name>
</gene>
<feature type="transmembrane region" description="Helical" evidence="1">
    <location>
        <begin position="90"/>
        <end position="110"/>
    </location>
</feature>
<comment type="caution">
    <text evidence="3">The sequence shown here is derived from an EMBL/GenBank/DDBJ whole genome shotgun (WGS) entry which is preliminary data.</text>
</comment>
<evidence type="ECO:0000256" key="1">
    <source>
        <dbReference type="SAM" id="Phobius"/>
    </source>
</evidence>
<feature type="transmembrane region" description="Helical" evidence="1">
    <location>
        <begin position="55"/>
        <end position="78"/>
    </location>
</feature>
<dbReference type="Proteomes" id="UP000242146">
    <property type="component" value="Unassembled WGS sequence"/>
</dbReference>
<dbReference type="EMBL" id="MCGT01000002">
    <property type="protein sequence ID" value="ORX61859.1"/>
    <property type="molecule type" value="Genomic_DNA"/>
</dbReference>
<dbReference type="AlphaFoldDB" id="A0A1X2GV22"/>
<feature type="transmembrane region" description="Helical" evidence="1">
    <location>
        <begin position="23"/>
        <end position="43"/>
    </location>
</feature>
<keyword evidence="1" id="KW-1133">Transmembrane helix</keyword>
<name>A0A1X2GV22_9FUNG</name>
<dbReference type="STRING" id="101127.A0A1X2GV22"/>
<dbReference type="InterPro" id="IPR015672">
    <property type="entry name" value="GPHR/GTG"/>
</dbReference>
<evidence type="ECO:0000313" key="4">
    <source>
        <dbReference type="Proteomes" id="UP000242146"/>
    </source>
</evidence>